<keyword evidence="2" id="KW-1185">Reference proteome</keyword>
<dbReference type="RefSeq" id="WP_301677979.1">
    <property type="nucleotide sequence ID" value="NZ_VCYI01000013.1"/>
</dbReference>
<proteinExistence type="predicted"/>
<dbReference type="Proteomes" id="UP001168423">
    <property type="component" value="Unassembled WGS sequence"/>
</dbReference>
<protein>
    <submittedName>
        <fullName evidence="1">Uncharacterized protein</fullName>
    </submittedName>
</protein>
<evidence type="ECO:0000313" key="2">
    <source>
        <dbReference type="Proteomes" id="UP001168423"/>
    </source>
</evidence>
<name>A0ABT8M2W7_9EURY</name>
<organism evidence="1 2">
    <name type="scientific">Methanoculleus methanifontis</name>
    <dbReference type="NCBI Taxonomy" id="2584086"/>
    <lineage>
        <taxon>Archaea</taxon>
        <taxon>Methanobacteriati</taxon>
        <taxon>Methanobacteriota</taxon>
        <taxon>Stenosarchaea group</taxon>
        <taxon>Methanomicrobia</taxon>
        <taxon>Methanomicrobiales</taxon>
        <taxon>Methanomicrobiaceae</taxon>
        <taxon>Methanoculleus</taxon>
    </lineage>
</organism>
<accession>A0ABT8M2W7</accession>
<gene>
    <name evidence="1" type="ORF">FGW20_10100</name>
</gene>
<sequence length="105" mass="11323">MTIDLPEEIPAKDAEIFATITSNQTEHVHMILYNYDVLSNNEGIKNAKLEGLVMTQTDIENIFTSGELKIGNLGTPGGTIAVVVIAYDENNTPIASITKMGTLQG</sequence>
<comment type="caution">
    <text evidence="1">The sequence shown here is derived from an EMBL/GenBank/DDBJ whole genome shotgun (WGS) entry which is preliminary data.</text>
</comment>
<dbReference type="EMBL" id="VCYI01000013">
    <property type="protein sequence ID" value="MDN7013384.1"/>
    <property type="molecule type" value="Genomic_DNA"/>
</dbReference>
<reference evidence="1" key="1">
    <citation type="submission" date="2019-05" db="EMBL/GenBank/DDBJ databases">
        <title>Isolation and characterization of methanogens from the cold seep sediment at Four-Way Closure Ridge.</title>
        <authorList>
            <person name="You Y.-T."/>
            <person name="Chen S.-C."/>
            <person name="Zhang W.-L."/>
            <person name="Lai M.-C."/>
        </authorList>
    </citation>
    <scope>NUCLEOTIDE SEQUENCE</scope>
    <source>
        <strain evidence="1">FWC-SCC3</strain>
    </source>
</reference>
<evidence type="ECO:0000313" key="1">
    <source>
        <dbReference type="EMBL" id="MDN7013384.1"/>
    </source>
</evidence>